<dbReference type="Proteomes" id="UP001190700">
    <property type="component" value="Unassembled WGS sequence"/>
</dbReference>
<gene>
    <name evidence="5" type="ORF">CYMTET_33803</name>
</gene>
<organism evidence="5 6">
    <name type="scientific">Cymbomonas tetramitiformis</name>
    <dbReference type="NCBI Taxonomy" id="36881"/>
    <lineage>
        <taxon>Eukaryota</taxon>
        <taxon>Viridiplantae</taxon>
        <taxon>Chlorophyta</taxon>
        <taxon>Pyramimonadophyceae</taxon>
        <taxon>Pyramimonadales</taxon>
        <taxon>Pyramimonadaceae</taxon>
        <taxon>Cymbomonas</taxon>
    </lineage>
</organism>
<name>A0AAE0FCX3_9CHLO</name>
<evidence type="ECO:0000259" key="4">
    <source>
        <dbReference type="Pfam" id="PF23744"/>
    </source>
</evidence>
<feature type="domain" description="LRRK2 ARM repeat" evidence="4">
    <location>
        <begin position="59"/>
        <end position="217"/>
    </location>
</feature>
<dbReference type="PROSITE" id="PS50176">
    <property type="entry name" value="ARM_REPEAT"/>
    <property type="match status" value="1"/>
</dbReference>
<protein>
    <recommendedName>
        <fullName evidence="4">LRRK2 ARM repeat domain-containing protein</fullName>
    </recommendedName>
</protein>
<evidence type="ECO:0000256" key="3">
    <source>
        <dbReference type="SAM" id="MobiDB-lite"/>
    </source>
</evidence>
<dbReference type="InterPro" id="IPR000225">
    <property type="entry name" value="Armadillo"/>
</dbReference>
<dbReference type="SUPFAM" id="SSF48371">
    <property type="entry name" value="ARM repeat"/>
    <property type="match status" value="1"/>
</dbReference>
<dbReference type="InterPro" id="IPR011989">
    <property type="entry name" value="ARM-like"/>
</dbReference>
<dbReference type="PANTHER" id="PTHR22895">
    <property type="entry name" value="ARMADILLO REPEAT-CONTAINING PROTEIN 6"/>
    <property type="match status" value="1"/>
</dbReference>
<dbReference type="Gene3D" id="1.25.10.10">
    <property type="entry name" value="Leucine-rich Repeat Variant"/>
    <property type="match status" value="1"/>
</dbReference>
<keyword evidence="6" id="KW-1185">Reference proteome</keyword>
<evidence type="ECO:0000256" key="2">
    <source>
        <dbReference type="PROSITE-ProRule" id="PRU00259"/>
    </source>
</evidence>
<dbReference type="InterPro" id="IPR056597">
    <property type="entry name" value="ARM_LRRK2"/>
</dbReference>
<dbReference type="AlphaFoldDB" id="A0AAE0FCX3"/>
<dbReference type="InterPro" id="IPR016024">
    <property type="entry name" value="ARM-type_fold"/>
</dbReference>
<dbReference type="Pfam" id="PF23744">
    <property type="entry name" value="ARM_LRRK2"/>
    <property type="match status" value="1"/>
</dbReference>
<evidence type="ECO:0000256" key="1">
    <source>
        <dbReference type="ARBA" id="ARBA00022737"/>
    </source>
</evidence>
<reference evidence="5 6" key="1">
    <citation type="journal article" date="2015" name="Genome Biol. Evol.">
        <title>Comparative Genomics of a Bacterivorous Green Alga Reveals Evolutionary Causalities and Consequences of Phago-Mixotrophic Mode of Nutrition.</title>
        <authorList>
            <person name="Burns J.A."/>
            <person name="Paasch A."/>
            <person name="Narechania A."/>
            <person name="Kim E."/>
        </authorList>
    </citation>
    <scope>NUCLEOTIDE SEQUENCE [LARGE SCALE GENOMIC DNA]</scope>
    <source>
        <strain evidence="5 6">PLY_AMNH</strain>
    </source>
</reference>
<sequence length="259" mass="27307">MRQLLRSTRGGASESGPSSEVGLERWLDDRIPTDAAFVARCSAIESSVADEADRARLAELDACSFVLDVMAQLEGSHAAQSAGLGALLRLMQSSNRFLVEMVRLQGVAAVLKAMRDFEASACIQDLGCRIVLTLAGTGSNMAHITREGGIVAVLAGMQGHSGNVEVQEYGCAALIKLALDPENTVRMAAAGGIGIVLAAMQGHSSNAKVQEYGCGALRNLAGNDENTVVCGGGRHWHLSWRRCKAIPAMRRCKNTGAGR</sequence>
<evidence type="ECO:0000313" key="5">
    <source>
        <dbReference type="EMBL" id="KAK3257098.1"/>
    </source>
</evidence>
<evidence type="ECO:0000313" key="6">
    <source>
        <dbReference type="Proteomes" id="UP001190700"/>
    </source>
</evidence>
<dbReference type="EMBL" id="LGRX02021029">
    <property type="protein sequence ID" value="KAK3257098.1"/>
    <property type="molecule type" value="Genomic_DNA"/>
</dbReference>
<dbReference type="PANTHER" id="PTHR22895:SF0">
    <property type="entry name" value="ARMADILLO REPEAT-CONTAINING PROTEIN 6"/>
    <property type="match status" value="1"/>
</dbReference>
<feature type="repeat" description="ARM" evidence="2">
    <location>
        <begin position="191"/>
        <end position="226"/>
    </location>
</feature>
<comment type="caution">
    <text evidence="5">The sequence shown here is derived from an EMBL/GenBank/DDBJ whole genome shotgun (WGS) entry which is preliminary data.</text>
</comment>
<proteinExistence type="predicted"/>
<feature type="region of interest" description="Disordered" evidence="3">
    <location>
        <begin position="1"/>
        <end position="23"/>
    </location>
</feature>
<keyword evidence="1" id="KW-0677">Repeat</keyword>
<accession>A0AAE0FCX3</accession>